<feature type="compositionally biased region" description="Low complexity" evidence="1">
    <location>
        <begin position="252"/>
        <end position="262"/>
    </location>
</feature>
<dbReference type="Proteomes" id="UP000219813">
    <property type="component" value="Chromosome 14"/>
</dbReference>
<evidence type="ECO:0000313" key="3">
    <source>
        <dbReference type="EMBL" id="SCP03080.1"/>
    </source>
</evidence>
<keyword evidence="4" id="KW-1185">Reference proteome</keyword>
<keyword evidence="2" id="KW-1133">Transmembrane helix</keyword>
<feature type="transmembrane region" description="Helical" evidence="2">
    <location>
        <begin position="356"/>
        <end position="382"/>
    </location>
</feature>
<gene>
    <name evidence="3" type="primary">PmUG01_14013500</name>
    <name evidence="3" type="ORF">PMUG01_14013500</name>
</gene>
<protein>
    <submittedName>
        <fullName evidence="3">STP1 protein</fullName>
    </submittedName>
</protein>
<feature type="region of interest" description="Disordered" evidence="1">
    <location>
        <begin position="210"/>
        <end position="317"/>
    </location>
</feature>
<dbReference type="AlphaFoldDB" id="A0A1D3TDR4"/>
<feature type="compositionally biased region" description="Polar residues" evidence="1">
    <location>
        <begin position="222"/>
        <end position="245"/>
    </location>
</feature>
<feature type="compositionally biased region" description="Polar residues" evidence="1">
    <location>
        <begin position="263"/>
        <end position="276"/>
    </location>
</feature>
<evidence type="ECO:0000256" key="1">
    <source>
        <dbReference type="SAM" id="MobiDB-lite"/>
    </source>
</evidence>
<dbReference type="EMBL" id="LT594635">
    <property type="protein sequence ID" value="SCP03080.1"/>
    <property type="molecule type" value="Genomic_DNA"/>
</dbReference>
<dbReference type="OrthoDB" id="383264at2759"/>
<dbReference type="VEuPathDB" id="PlasmoDB:PmUG01_14013500"/>
<keyword evidence="2" id="KW-0812">Transmembrane</keyword>
<feature type="compositionally biased region" description="Polar residues" evidence="1">
    <location>
        <begin position="283"/>
        <end position="294"/>
    </location>
</feature>
<organism evidence="3 4">
    <name type="scientific">Plasmodium malariae</name>
    <dbReference type="NCBI Taxonomy" id="5858"/>
    <lineage>
        <taxon>Eukaryota</taxon>
        <taxon>Sar</taxon>
        <taxon>Alveolata</taxon>
        <taxon>Apicomplexa</taxon>
        <taxon>Aconoidasida</taxon>
        <taxon>Haemosporida</taxon>
        <taxon>Plasmodiidae</taxon>
        <taxon>Plasmodium</taxon>
        <taxon>Plasmodium (Plasmodium)</taxon>
    </lineage>
</organism>
<proteinExistence type="predicted"/>
<name>A0A1D3TDR4_PLAMA</name>
<sequence length="759" mass="89579">MEKCLSLDLSVKGFGAFEFYFQPEFTTIRSHVQKVTRSLYNEDNKETFRNTCLELASYLIKNKTPSRYYMKQKERWEGALKDWVKSFYKPLYNEFGGCFPILEEKDKNLLELNYEALNFCDEMKKKKAGIQCLTGEHAISDSCDETCSNKIYEYNAWIQNEKMKFNKKKTLIESNCKKILPKFPTNKCNIHNPKTFNELPICTVKHALTTSQQDSPEKKTSISEGGQTIDSIPSELQVTKEQGSNIPHGKQEQLVQQDLQPQTETLSSTEASGTQGDTKKIQDSQTKNEQTSGASEHEEKKSSYDSTFPSKPEASVDPLRIETTASIPASIPAPLSPTPSLPHISSGQVLKKSNNYISSILISILTIIIFSFFIKYVLIGMFKKKKKIKRKQMKFLRIKVPSRFDRKSKFFTDDHLEHTIYDDEEIIKKIKINERKKKVNLSKQKKDRSKTIIEVHMEVLEECRNAGWEKNKEEFLKIFIDKFTKNEHNAYPNLTNDDLITENIKSGNDITKQNILWNKWIERHRYISEKLKKQYWFNNLKNEWKKELACMQEIEEIKKKSSNEKYEISVIEREKDPWKQWISKKGILIEQYLEQDFFQRFEEDFHNISDEYVNEDTKNYVTLINIEELQKKENYEELYKYIKKKLLAKLCIFVLLTILEECKKEVNFENRESYLDSCINEWKIEENADKKPEITENLIKVSDDFPENRLSNKIHHYTEEDDFKRRMEEWIREDDTYVNSIGKDAIIDKYNEIAEKYFL</sequence>
<evidence type="ECO:0000256" key="2">
    <source>
        <dbReference type="SAM" id="Phobius"/>
    </source>
</evidence>
<evidence type="ECO:0000313" key="4">
    <source>
        <dbReference type="Proteomes" id="UP000219813"/>
    </source>
</evidence>
<reference evidence="3 4" key="1">
    <citation type="submission" date="2016-06" db="EMBL/GenBank/DDBJ databases">
        <authorList>
            <consortium name="Pathogen Informatics"/>
        </authorList>
    </citation>
    <scope>NUCLEOTIDE SEQUENCE [LARGE SCALE GENOMIC DNA]</scope>
</reference>
<accession>A0A1D3TDR4</accession>
<dbReference type="RefSeq" id="XP_028864048.1">
    <property type="nucleotide sequence ID" value="XM_029007683.1"/>
</dbReference>
<keyword evidence="2" id="KW-0472">Membrane</keyword>
<dbReference type="KEGG" id="pmal:PMUG01_14013500"/>
<dbReference type="GeneID" id="39871445"/>